<dbReference type="EMBL" id="GBXM01048085">
    <property type="protein sequence ID" value="JAH60492.1"/>
    <property type="molecule type" value="Transcribed_RNA"/>
</dbReference>
<organism evidence="1">
    <name type="scientific">Anguilla anguilla</name>
    <name type="common">European freshwater eel</name>
    <name type="synonym">Muraena anguilla</name>
    <dbReference type="NCBI Taxonomy" id="7936"/>
    <lineage>
        <taxon>Eukaryota</taxon>
        <taxon>Metazoa</taxon>
        <taxon>Chordata</taxon>
        <taxon>Craniata</taxon>
        <taxon>Vertebrata</taxon>
        <taxon>Euteleostomi</taxon>
        <taxon>Actinopterygii</taxon>
        <taxon>Neopterygii</taxon>
        <taxon>Teleostei</taxon>
        <taxon>Anguilliformes</taxon>
        <taxon>Anguillidae</taxon>
        <taxon>Anguilla</taxon>
    </lineage>
</organism>
<reference evidence="1" key="2">
    <citation type="journal article" date="2015" name="Fish Shellfish Immunol.">
        <title>Early steps in the European eel (Anguilla anguilla)-Vibrio vulnificus interaction in the gills: Role of the RtxA13 toxin.</title>
        <authorList>
            <person name="Callol A."/>
            <person name="Pajuelo D."/>
            <person name="Ebbesson L."/>
            <person name="Teles M."/>
            <person name="MacKenzie S."/>
            <person name="Amaro C."/>
        </authorList>
    </citation>
    <scope>NUCLEOTIDE SEQUENCE</scope>
</reference>
<accession>A0A0E9U422</accession>
<evidence type="ECO:0000313" key="1">
    <source>
        <dbReference type="EMBL" id="JAH60492.1"/>
    </source>
</evidence>
<name>A0A0E9U422_ANGAN</name>
<reference evidence="1" key="1">
    <citation type="submission" date="2014-11" db="EMBL/GenBank/DDBJ databases">
        <authorList>
            <person name="Amaro Gonzalez C."/>
        </authorList>
    </citation>
    <scope>NUCLEOTIDE SEQUENCE</scope>
</reference>
<proteinExistence type="predicted"/>
<dbReference type="AlphaFoldDB" id="A0A0E9U422"/>
<protein>
    <submittedName>
        <fullName evidence="1">Uncharacterized protein</fullName>
    </submittedName>
</protein>
<sequence>MTTKSCSTGFFALQVP</sequence>